<evidence type="ECO:0000256" key="6">
    <source>
        <dbReference type="ARBA" id="ARBA00023204"/>
    </source>
</evidence>
<feature type="region of interest" description="Disordered" evidence="9">
    <location>
        <begin position="421"/>
        <end position="630"/>
    </location>
</feature>
<dbReference type="RefSeq" id="XP_030755959.1">
    <property type="nucleotide sequence ID" value="XM_030900099.1"/>
</dbReference>
<dbReference type="KEGG" id="soy:115882196"/>
<dbReference type="PANTHER" id="PTHR12135:SF0">
    <property type="entry name" value="DNA REPAIR PROTEIN COMPLEMENTING XP-C CELLS"/>
    <property type="match status" value="1"/>
</dbReference>
<dbReference type="Pfam" id="PF10404">
    <property type="entry name" value="BHD_2"/>
    <property type="match status" value="1"/>
</dbReference>
<feature type="region of interest" description="Disordered" evidence="9">
    <location>
        <begin position="1"/>
        <end position="42"/>
    </location>
</feature>
<dbReference type="Proteomes" id="UP000504635">
    <property type="component" value="Unplaced"/>
</dbReference>
<feature type="compositionally biased region" description="Low complexity" evidence="9">
    <location>
        <begin position="477"/>
        <end position="493"/>
    </location>
</feature>
<dbReference type="CTD" id="7508"/>
<feature type="region of interest" description="Disordered" evidence="9">
    <location>
        <begin position="646"/>
        <end position="684"/>
    </location>
</feature>
<dbReference type="GO" id="GO:0006289">
    <property type="term" value="P:nucleotide-excision repair"/>
    <property type="evidence" value="ECO:0007669"/>
    <property type="project" value="InterPro"/>
</dbReference>
<evidence type="ECO:0000313" key="16">
    <source>
        <dbReference type="RefSeq" id="XP_030755959.1"/>
    </source>
</evidence>
<accession>A0A6J2XZ51</accession>
<keyword evidence="6" id="KW-0234">DNA repair</keyword>
<dbReference type="InterPro" id="IPR018325">
    <property type="entry name" value="Rad4/PNGase_transGLS-fold"/>
</dbReference>
<dbReference type="Pfam" id="PF10405">
    <property type="entry name" value="BHD_3"/>
    <property type="match status" value="1"/>
</dbReference>
<dbReference type="Pfam" id="PF03835">
    <property type="entry name" value="Rad4"/>
    <property type="match status" value="1"/>
</dbReference>
<dbReference type="InterPro" id="IPR018327">
    <property type="entry name" value="BHD_2"/>
</dbReference>
<proteinExistence type="inferred from homology"/>
<dbReference type="PANTHER" id="PTHR12135">
    <property type="entry name" value="DNA REPAIR PROTEIN XP-C / RAD4"/>
    <property type="match status" value="1"/>
</dbReference>
<dbReference type="AlphaFoldDB" id="A0A6J2XZ51"/>
<dbReference type="GO" id="GO:0000111">
    <property type="term" value="C:nucleotide-excision repair factor 2 complex"/>
    <property type="evidence" value="ECO:0007669"/>
    <property type="project" value="TreeGrafter"/>
</dbReference>
<dbReference type="NCBIfam" id="TIGR00605">
    <property type="entry name" value="rad4"/>
    <property type="match status" value="1"/>
</dbReference>
<feature type="compositionally biased region" description="Polar residues" evidence="9">
    <location>
        <begin position="381"/>
        <end position="393"/>
    </location>
</feature>
<dbReference type="SMART" id="SM01030">
    <property type="entry name" value="BHD_1"/>
    <property type="match status" value="1"/>
</dbReference>
<feature type="domain" description="Rad4 beta-hairpin" evidence="11">
    <location>
        <begin position="872"/>
        <end position="928"/>
    </location>
</feature>
<reference evidence="14 15" key="1">
    <citation type="submission" date="2025-04" db="UniProtKB">
        <authorList>
            <consortium name="RefSeq"/>
        </authorList>
    </citation>
    <scope>IDENTIFICATION</scope>
    <source>
        <tissue evidence="14 15">Gonads</tissue>
    </source>
</reference>
<feature type="coiled-coil region" evidence="8">
    <location>
        <begin position="121"/>
        <end position="148"/>
    </location>
</feature>
<evidence type="ECO:0000259" key="12">
    <source>
        <dbReference type="SMART" id="SM01032"/>
    </source>
</evidence>
<dbReference type="InterPro" id="IPR004583">
    <property type="entry name" value="DNA_repair_Rad4"/>
</dbReference>
<dbReference type="GO" id="GO:0071942">
    <property type="term" value="C:XPC complex"/>
    <property type="evidence" value="ECO:0007669"/>
    <property type="project" value="TreeGrafter"/>
</dbReference>
<dbReference type="SMART" id="SM01031">
    <property type="entry name" value="BHD_2"/>
    <property type="match status" value="1"/>
</dbReference>
<feature type="compositionally biased region" description="Basic and acidic residues" evidence="9">
    <location>
        <begin position="646"/>
        <end position="655"/>
    </location>
</feature>
<feature type="compositionally biased region" description="Polar residues" evidence="9">
    <location>
        <begin position="96"/>
        <end position="106"/>
    </location>
</feature>
<dbReference type="GO" id="GO:0005737">
    <property type="term" value="C:cytoplasm"/>
    <property type="evidence" value="ECO:0007669"/>
    <property type="project" value="TreeGrafter"/>
</dbReference>
<dbReference type="GO" id="GO:0003697">
    <property type="term" value="F:single-stranded DNA binding"/>
    <property type="evidence" value="ECO:0007669"/>
    <property type="project" value="TreeGrafter"/>
</dbReference>
<feature type="compositionally biased region" description="Polar residues" evidence="9">
    <location>
        <begin position="511"/>
        <end position="529"/>
    </location>
</feature>
<keyword evidence="5" id="KW-0238">DNA-binding</keyword>
<dbReference type="FunFam" id="3.30.70.2460:FF:000001">
    <property type="entry name" value="DNA repair protein Rad4 family"/>
    <property type="match status" value="1"/>
</dbReference>
<evidence type="ECO:0000256" key="1">
    <source>
        <dbReference type="ARBA" id="ARBA00004123"/>
    </source>
</evidence>
<comment type="similarity">
    <text evidence="2">Belongs to the XPC family.</text>
</comment>
<evidence type="ECO:0000256" key="8">
    <source>
        <dbReference type="SAM" id="Coils"/>
    </source>
</evidence>
<evidence type="ECO:0000256" key="5">
    <source>
        <dbReference type="ARBA" id="ARBA00023125"/>
    </source>
</evidence>
<dbReference type="OrthoDB" id="300780at2759"/>
<dbReference type="RefSeq" id="XP_030755958.1">
    <property type="nucleotide sequence ID" value="XM_030900098.1"/>
</dbReference>
<protein>
    <submittedName>
        <fullName evidence="14 15">DNA repair protein complementing XP-C cells homolog</fullName>
    </submittedName>
</protein>
<dbReference type="InterPro" id="IPR038765">
    <property type="entry name" value="Papain-like_cys_pep_sf"/>
</dbReference>
<feature type="region of interest" description="Disordered" evidence="9">
    <location>
        <begin position="368"/>
        <end position="395"/>
    </location>
</feature>
<evidence type="ECO:0000313" key="14">
    <source>
        <dbReference type="RefSeq" id="XP_030755957.1"/>
    </source>
</evidence>
<feature type="region of interest" description="Disordered" evidence="9">
    <location>
        <begin position="162"/>
        <end position="182"/>
    </location>
</feature>
<sequence length="1076" mass="123347">MMRRNRNTTRKYISSSESEDEKSSKEMVSAFHHESSSESDMENYFIKPGNINLDSILFESKGENVTELSTFSKPTSAALATLSDSESDNDSKTGENSENSTSLKTENIPMCNSSKIVFTQLSDYRNKIEEAKKVVEKYKAQKNVQNKRVDVEQLLAAGEKNDVRKSSGLEHSTSSDSENSCDEWQDINSKLASKNTECMPLKDIQVIVDLPGTSKKKDIDYAAKIKRRLNRVRKENQVLVHKVHLLCWIAHGNYVNSILNKTEVLAMALSLIPSVKSYPSERPDLTYLESILSWYKKTMDVLEKPVPSDILLEKCLCLQMSRKEAYNKKMLAFIFVAIIRSLGIQCRIVMSLQVEPLRPPVDELLSERKTAVDKPTKKNNEQVTLGESSCKSKTNVKEENKLSTVKNEEIRLNKSNISLKEKLQNKDNDRSSKISKDVKKHLNNTVTSQLKKDKTTESKSSVTKKINTHLRTTEADSTSSKLKNKSTSSQSSDSAKRGKSKQDNINKKVENTNLKQVSASESETKVSNATKRKTKLDLTKLKKTPLNLEKNIENKTNSKRYKSTSIPQLDGNYDSDSDFDDKRRTRSCKKSSSKPDLKELRKNTPLLNGKSGKKVPINLEKAQSKGKSRQLDVREDIINLVKGRITEQKRNDSSRMVRKRKSMPDNDSDSDIPTPIRKKYHSSDDDFVPKVKVKRRVQVPGKIVEEKPKLEKNNKNDVWVEVFLDAEEKWISVDVANGKLHCVKELYQRASHPVVYILGWDNNNNIKDVTSRYCPNFNTITRKERINSKWWNESLYPFKGISTPRDEEEDEDLERQQLDQPLPKSISEYKSHPLYVLKRHLLKFEGLYPPQPPTLGFIRGEAVYPRSCVYILHSRDIWLKQAKVVKLGEQPYKIVKARPKYDKLSNKVITDQMLEIYGPWQVEDYDPPTAENGIVPKNAFGNVDLFKPCMLPKGTVHLILSGLNKTARKLNIDCAAAIVGFDFHGGWSHPVYDGYVVCKEYEDQLVKAWELEQDELDRKEQERIDKRVYKNWKRLIQGLLIRERLKIKYDFGELSANENKGKKRKNKLPTFCAKRK</sequence>
<dbReference type="InterPro" id="IPR018326">
    <property type="entry name" value="Rad4_beta-hairpin_dom1"/>
</dbReference>
<feature type="domain" description="Rad4 beta-hairpin" evidence="10">
    <location>
        <begin position="818"/>
        <end position="870"/>
    </location>
</feature>
<evidence type="ECO:0000256" key="3">
    <source>
        <dbReference type="ARBA" id="ARBA00022553"/>
    </source>
</evidence>
<dbReference type="GeneID" id="115882196"/>
<dbReference type="Gene3D" id="3.30.70.2460">
    <property type="entry name" value="Rad4, beta-hairpin domain BHD3"/>
    <property type="match status" value="1"/>
</dbReference>
<dbReference type="GO" id="GO:0006298">
    <property type="term" value="P:mismatch repair"/>
    <property type="evidence" value="ECO:0007669"/>
    <property type="project" value="TreeGrafter"/>
</dbReference>
<keyword evidence="4" id="KW-0227">DNA damage</keyword>
<dbReference type="RefSeq" id="XP_030755957.1">
    <property type="nucleotide sequence ID" value="XM_030900097.1"/>
</dbReference>
<evidence type="ECO:0000313" key="15">
    <source>
        <dbReference type="RefSeq" id="XP_030755958.1"/>
    </source>
</evidence>
<dbReference type="InterPro" id="IPR018026">
    <property type="entry name" value="DNA_repair_Rad4-like"/>
</dbReference>
<feature type="compositionally biased region" description="Basic and acidic residues" evidence="9">
    <location>
        <begin position="421"/>
        <end position="437"/>
    </location>
</feature>
<dbReference type="SMART" id="SM01032">
    <property type="entry name" value="BHD_3"/>
    <property type="match status" value="1"/>
</dbReference>
<feature type="domain" description="Rad4 beta-hairpin" evidence="12">
    <location>
        <begin position="935"/>
        <end position="1009"/>
    </location>
</feature>
<dbReference type="Gene3D" id="3.90.260.10">
    <property type="entry name" value="Transglutaminase-like"/>
    <property type="match status" value="2"/>
</dbReference>
<dbReference type="Gene3D" id="2.20.20.110">
    <property type="entry name" value="Rad4, beta-hairpin domain BHD1"/>
    <property type="match status" value="1"/>
</dbReference>
<feature type="region of interest" description="Disordered" evidence="9">
    <location>
        <begin position="79"/>
        <end position="106"/>
    </location>
</feature>
<name>A0A6J2XZ51_SITOR</name>
<keyword evidence="13" id="KW-1185">Reference proteome</keyword>
<organism evidence="13 16">
    <name type="scientific">Sitophilus oryzae</name>
    <name type="common">Rice weevil</name>
    <name type="synonym">Curculio oryzae</name>
    <dbReference type="NCBI Taxonomy" id="7048"/>
    <lineage>
        <taxon>Eukaryota</taxon>
        <taxon>Metazoa</taxon>
        <taxon>Ecdysozoa</taxon>
        <taxon>Arthropoda</taxon>
        <taxon>Hexapoda</taxon>
        <taxon>Insecta</taxon>
        <taxon>Pterygota</taxon>
        <taxon>Neoptera</taxon>
        <taxon>Endopterygota</taxon>
        <taxon>Coleoptera</taxon>
        <taxon>Polyphaga</taxon>
        <taxon>Cucujiformia</taxon>
        <taxon>Curculionidae</taxon>
        <taxon>Dryophthorinae</taxon>
        <taxon>Sitophilus</taxon>
    </lineage>
</organism>
<feature type="compositionally biased region" description="Basic and acidic residues" evidence="9">
    <location>
        <begin position="593"/>
        <end position="602"/>
    </location>
</feature>
<dbReference type="InterPro" id="IPR018328">
    <property type="entry name" value="Rad4_beta-hairpin_dom3"/>
</dbReference>
<dbReference type="InterPro" id="IPR036985">
    <property type="entry name" value="Transglutaminase-like_sf"/>
</dbReference>
<feature type="compositionally biased region" description="Basic and acidic residues" evidence="9">
    <location>
        <begin position="368"/>
        <end position="380"/>
    </location>
</feature>
<feature type="compositionally biased region" description="Basic and acidic residues" evidence="9">
    <location>
        <begin position="494"/>
        <end position="510"/>
    </location>
</feature>
<keyword evidence="3" id="KW-0597">Phosphoprotein</keyword>
<keyword evidence="8" id="KW-0175">Coiled coil</keyword>
<gene>
    <name evidence="14 15 16" type="primary">LOC115882196</name>
</gene>
<feature type="compositionally biased region" description="Basic and acidic residues" evidence="9">
    <location>
        <begin position="21"/>
        <end position="36"/>
    </location>
</feature>
<comment type="subcellular location">
    <subcellularLocation>
        <location evidence="1">Nucleus</location>
    </subcellularLocation>
</comment>
<evidence type="ECO:0000259" key="11">
    <source>
        <dbReference type="SMART" id="SM01031"/>
    </source>
</evidence>
<evidence type="ECO:0000256" key="4">
    <source>
        <dbReference type="ARBA" id="ARBA00022763"/>
    </source>
</evidence>
<dbReference type="GO" id="GO:0003684">
    <property type="term" value="F:damaged DNA binding"/>
    <property type="evidence" value="ECO:0007669"/>
    <property type="project" value="InterPro"/>
</dbReference>
<evidence type="ECO:0000256" key="7">
    <source>
        <dbReference type="ARBA" id="ARBA00023242"/>
    </source>
</evidence>
<dbReference type="FunFam" id="2.20.20.110:FF:000001">
    <property type="entry name" value="DNA repair protein complementing XP-C cells"/>
    <property type="match status" value="1"/>
</dbReference>
<evidence type="ECO:0000256" key="9">
    <source>
        <dbReference type="SAM" id="MobiDB-lite"/>
    </source>
</evidence>
<evidence type="ECO:0000313" key="13">
    <source>
        <dbReference type="Proteomes" id="UP000504635"/>
    </source>
</evidence>
<evidence type="ECO:0000259" key="10">
    <source>
        <dbReference type="SMART" id="SM01030"/>
    </source>
</evidence>
<dbReference type="SUPFAM" id="SSF54001">
    <property type="entry name" value="Cysteine proteinases"/>
    <property type="match status" value="1"/>
</dbReference>
<dbReference type="Pfam" id="PF10403">
    <property type="entry name" value="BHD_1"/>
    <property type="match status" value="1"/>
</dbReference>
<evidence type="ECO:0000256" key="2">
    <source>
        <dbReference type="ARBA" id="ARBA00009525"/>
    </source>
</evidence>
<feature type="compositionally biased region" description="Polar residues" evidence="9">
    <location>
        <begin position="169"/>
        <end position="178"/>
    </location>
</feature>
<dbReference type="InterPro" id="IPR042488">
    <property type="entry name" value="Rad4_BHD3_sf"/>
</dbReference>
<keyword evidence="7" id="KW-0539">Nucleus</keyword>